<evidence type="ECO:0008006" key="4">
    <source>
        <dbReference type="Google" id="ProtNLM"/>
    </source>
</evidence>
<evidence type="ECO:0000313" key="2">
    <source>
        <dbReference type="EMBL" id="MBB3976069.1"/>
    </source>
</evidence>
<dbReference type="Proteomes" id="UP000574761">
    <property type="component" value="Unassembled WGS sequence"/>
</dbReference>
<accession>A0A7W6GJM9</accession>
<dbReference type="AlphaFoldDB" id="A0A7W6GJM9"/>
<comment type="caution">
    <text evidence="2">The sequence shown here is derived from an EMBL/GenBank/DDBJ whole genome shotgun (WGS) entry which is preliminary data.</text>
</comment>
<evidence type="ECO:0000256" key="1">
    <source>
        <dbReference type="SAM" id="SignalP"/>
    </source>
</evidence>
<sequence length="58" mass="6209">MRRIVFTAFVLLWVGASSAASDDVAIAALQAETEALFKPGRDLAEAKLSIDRMVDTAV</sequence>
<evidence type="ECO:0000313" key="3">
    <source>
        <dbReference type="Proteomes" id="UP000574761"/>
    </source>
</evidence>
<feature type="signal peptide" evidence="1">
    <location>
        <begin position="1"/>
        <end position="19"/>
    </location>
</feature>
<gene>
    <name evidence="2" type="ORF">GGQ64_001256</name>
</gene>
<keyword evidence="3" id="KW-1185">Reference proteome</keyword>
<reference evidence="2 3" key="1">
    <citation type="submission" date="2020-08" db="EMBL/GenBank/DDBJ databases">
        <title>Genomic Encyclopedia of Type Strains, Phase IV (KMG-IV): sequencing the most valuable type-strain genomes for metagenomic binning, comparative biology and taxonomic classification.</title>
        <authorList>
            <person name="Goeker M."/>
        </authorList>
    </citation>
    <scope>NUCLEOTIDE SEQUENCE [LARGE SCALE GENOMIC DNA]</scope>
    <source>
        <strain evidence="2 3">DSM 100211</strain>
    </source>
</reference>
<organism evidence="2 3">
    <name type="scientific">Mycoplana azooxidifex</name>
    <dbReference type="NCBI Taxonomy" id="1636188"/>
    <lineage>
        <taxon>Bacteria</taxon>
        <taxon>Pseudomonadati</taxon>
        <taxon>Pseudomonadota</taxon>
        <taxon>Alphaproteobacteria</taxon>
        <taxon>Hyphomicrobiales</taxon>
        <taxon>Rhizobiaceae</taxon>
        <taxon>Mycoplana</taxon>
    </lineage>
</organism>
<proteinExistence type="predicted"/>
<feature type="chain" id="PRO_5030640501" description="Cytochrome c" evidence="1">
    <location>
        <begin position="20"/>
        <end position="58"/>
    </location>
</feature>
<dbReference type="RefSeq" id="WP_183800615.1">
    <property type="nucleotide sequence ID" value="NZ_JACIEE010000002.1"/>
</dbReference>
<name>A0A7W6GJM9_9HYPH</name>
<keyword evidence="1" id="KW-0732">Signal</keyword>
<protein>
    <recommendedName>
        <fullName evidence="4">Cytochrome c</fullName>
    </recommendedName>
</protein>
<dbReference type="EMBL" id="JACIEE010000002">
    <property type="protein sequence ID" value="MBB3976069.1"/>
    <property type="molecule type" value="Genomic_DNA"/>
</dbReference>